<evidence type="ECO:0000259" key="1">
    <source>
        <dbReference type="PROSITE" id="PS51352"/>
    </source>
</evidence>
<name>A0ABV7Y8F9_9ACTN</name>
<protein>
    <submittedName>
        <fullName evidence="2">TlpA family protein disulfide reductase</fullName>
    </submittedName>
</protein>
<dbReference type="SUPFAM" id="SSF52833">
    <property type="entry name" value="Thioredoxin-like"/>
    <property type="match status" value="1"/>
</dbReference>
<accession>A0ABV7Y8F9</accession>
<dbReference type="PANTHER" id="PTHR42852">
    <property type="entry name" value="THIOL:DISULFIDE INTERCHANGE PROTEIN DSBE"/>
    <property type="match status" value="1"/>
</dbReference>
<evidence type="ECO:0000313" key="3">
    <source>
        <dbReference type="Proteomes" id="UP001595699"/>
    </source>
</evidence>
<organism evidence="2 3">
    <name type="scientific">Tenggerimyces flavus</name>
    <dbReference type="NCBI Taxonomy" id="1708749"/>
    <lineage>
        <taxon>Bacteria</taxon>
        <taxon>Bacillati</taxon>
        <taxon>Actinomycetota</taxon>
        <taxon>Actinomycetes</taxon>
        <taxon>Propionibacteriales</taxon>
        <taxon>Nocardioidaceae</taxon>
        <taxon>Tenggerimyces</taxon>
    </lineage>
</organism>
<dbReference type="InterPro" id="IPR013766">
    <property type="entry name" value="Thioredoxin_domain"/>
</dbReference>
<feature type="domain" description="Thioredoxin" evidence="1">
    <location>
        <begin position="23"/>
        <end position="161"/>
    </location>
</feature>
<dbReference type="InterPro" id="IPR036249">
    <property type="entry name" value="Thioredoxin-like_sf"/>
</dbReference>
<keyword evidence="3" id="KW-1185">Reference proteome</keyword>
<dbReference type="PROSITE" id="PS51352">
    <property type="entry name" value="THIOREDOXIN_2"/>
    <property type="match status" value="1"/>
</dbReference>
<evidence type="ECO:0000313" key="2">
    <source>
        <dbReference type="EMBL" id="MFC3760448.1"/>
    </source>
</evidence>
<dbReference type="EMBL" id="JBHRZH010000005">
    <property type="protein sequence ID" value="MFC3760448.1"/>
    <property type="molecule type" value="Genomic_DNA"/>
</dbReference>
<dbReference type="RefSeq" id="WP_205122508.1">
    <property type="nucleotide sequence ID" value="NZ_JAFBCM010000001.1"/>
</dbReference>
<dbReference type="Proteomes" id="UP001595699">
    <property type="component" value="Unassembled WGS sequence"/>
</dbReference>
<dbReference type="CDD" id="cd02966">
    <property type="entry name" value="TlpA_like_family"/>
    <property type="match status" value="1"/>
</dbReference>
<dbReference type="Gene3D" id="3.40.30.10">
    <property type="entry name" value="Glutaredoxin"/>
    <property type="match status" value="1"/>
</dbReference>
<dbReference type="Pfam" id="PF00578">
    <property type="entry name" value="AhpC-TSA"/>
    <property type="match status" value="1"/>
</dbReference>
<dbReference type="InterPro" id="IPR000866">
    <property type="entry name" value="AhpC/TSA"/>
</dbReference>
<dbReference type="PANTHER" id="PTHR42852:SF13">
    <property type="entry name" value="PROTEIN DIPZ"/>
    <property type="match status" value="1"/>
</dbReference>
<sequence length="163" mass="17646">MALIACLVLAGCATEALEPRAAPSSAVEAPDFELELLDGSTIEASRLWRERPVVLTFVTSWCTTCEARENEIAKLAREYGDNLTFLGIAAADDAGALKTYVDDHGVEYEVGLDDSQAIWRKYAVREPPAIVLVAKGGKLVKGWPGGLEPGELDAQIKRWLLTS</sequence>
<reference evidence="3" key="1">
    <citation type="journal article" date="2019" name="Int. J. Syst. Evol. Microbiol.">
        <title>The Global Catalogue of Microorganisms (GCM) 10K type strain sequencing project: providing services to taxonomists for standard genome sequencing and annotation.</title>
        <authorList>
            <consortium name="The Broad Institute Genomics Platform"/>
            <consortium name="The Broad Institute Genome Sequencing Center for Infectious Disease"/>
            <person name="Wu L."/>
            <person name="Ma J."/>
        </authorList>
    </citation>
    <scope>NUCLEOTIDE SEQUENCE [LARGE SCALE GENOMIC DNA]</scope>
    <source>
        <strain evidence="3">CGMCC 4.7241</strain>
    </source>
</reference>
<comment type="caution">
    <text evidence="2">The sequence shown here is derived from an EMBL/GenBank/DDBJ whole genome shotgun (WGS) entry which is preliminary data.</text>
</comment>
<dbReference type="InterPro" id="IPR050553">
    <property type="entry name" value="Thioredoxin_ResA/DsbE_sf"/>
</dbReference>
<gene>
    <name evidence="2" type="ORF">ACFOUW_06340</name>
</gene>
<proteinExistence type="predicted"/>